<protein>
    <recommendedName>
        <fullName evidence="5">Translation elongation factor EFTs/EF1B dimerisation domain-containing protein</fullName>
    </recommendedName>
</protein>
<gene>
    <name evidence="4" type="ORF">METZ01_LOCUS500607</name>
</gene>
<keyword evidence="3" id="KW-0648">Protein biosynthesis</keyword>
<keyword evidence="2" id="KW-0251">Elongation factor</keyword>
<name>A0A383DU19_9ZZZZ</name>
<dbReference type="FunFam" id="1.10.8.10:FF:000001">
    <property type="entry name" value="Elongation factor Ts"/>
    <property type="match status" value="1"/>
</dbReference>
<feature type="non-terminal residue" evidence="4">
    <location>
        <position position="75"/>
    </location>
</feature>
<reference evidence="4" key="1">
    <citation type="submission" date="2018-05" db="EMBL/GenBank/DDBJ databases">
        <authorList>
            <person name="Lanie J.A."/>
            <person name="Ng W.-L."/>
            <person name="Kazmierczak K.M."/>
            <person name="Andrzejewski T.M."/>
            <person name="Davidsen T.M."/>
            <person name="Wayne K.J."/>
            <person name="Tettelin H."/>
            <person name="Glass J.I."/>
            <person name="Rusch D."/>
            <person name="Podicherti R."/>
            <person name="Tsui H.-C.T."/>
            <person name="Winkler M.E."/>
        </authorList>
    </citation>
    <scope>NUCLEOTIDE SEQUENCE</scope>
</reference>
<dbReference type="AlphaFoldDB" id="A0A383DU19"/>
<organism evidence="4">
    <name type="scientific">marine metagenome</name>
    <dbReference type="NCBI Taxonomy" id="408172"/>
    <lineage>
        <taxon>unclassified sequences</taxon>
        <taxon>metagenomes</taxon>
        <taxon>ecological metagenomes</taxon>
    </lineage>
</organism>
<dbReference type="PROSITE" id="PS01126">
    <property type="entry name" value="EF_TS_1"/>
    <property type="match status" value="1"/>
</dbReference>
<dbReference type="GO" id="GO:0003746">
    <property type="term" value="F:translation elongation factor activity"/>
    <property type="evidence" value="ECO:0007669"/>
    <property type="project" value="UniProtKB-KW"/>
</dbReference>
<sequence>MTISASMVKELRDRTGAGMMECKKALVQSTGDMNTAIELLRKSGQAKADRKSGRVAADGRIVIVTDDLKGAMAEI</sequence>
<comment type="similarity">
    <text evidence="1">Belongs to the EF-Ts family.</text>
</comment>
<dbReference type="CDD" id="cd14275">
    <property type="entry name" value="UBA_EF-Ts"/>
    <property type="match status" value="1"/>
</dbReference>
<dbReference type="InterPro" id="IPR001816">
    <property type="entry name" value="Transl_elong_EFTs/EF1B"/>
</dbReference>
<dbReference type="HAMAP" id="MF_00050">
    <property type="entry name" value="EF_Ts"/>
    <property type="match status" value="1"/>
</dbReference>
<proteinExistence type="inferred from homology"/>
<accession>A0A383DU19</accession>
<evidence type="ECO:0000256" key="1">
    <source>
        <dbReference type="ARBA" id="ARBA00005532"/>
    </source>
</evidence>
<dbReference type="InterPro" id="IPR018101">
    <property type="entry name" value="Transl_elong_Ts_CS"/>
</dbReference>
<evidence type="ECO:0000256" key="2">
    <source>
        <dbReference type="ARBA" id="ARBA00022768"/>
    </source>
</evidence>
<dbReference type="Gene3D" id="1.10.8.10">
    <property type="entry name" value="DNA helicase RuvA subunit, C-terminal domain"/>
    <property type="match status" value="1"/>
</dbReference>
<dbReference type="PANTHER" id="PTHR11741:SF0">
    <property type="entry name" value="ELONGATION FACTOR TS, MITOCHONDRIAL"/>
    <property type="match status" value="1"/>
</dbReference>
<evidence type="ECO:0000313" key="4">
    <source>
        <dbReference type="EMBL" id="SVE47753.1"/>
    </source>
</evidence>
<dbReference type="SUPFAM" id="SSF46934">
    <property type="entry name" value="UBA-like"/>
    <property type="match status" value="1"/>
</dbReference>
<evidence type="ECO:0008006" key="5">
    <source>
        <dbReference type="Google" id="ProtNLM"/>
    </source>
</evidence>
<dbReference type="EMBL" id="UINC01220019">
    <property type="protein sequence ID" value="SVE47753.1"/>
    <property type="molecule type" value="Genomic_DNA"/>
</dbReference>
<dbReference type="InterPro" id="IPR009060">
    <property type="entry name" value="UBA-like_sf"/>
</dbReference>
<dbReference type="PANTHER" id="PTHR11741">
    <property type="entry name" value="ELONGATION FACTOR TS"/>
    <property type="match status" value="1"/>
</dbReference>
<evidence type="ECO:0000256" key="3">
    <source>
        <dbReference type="ARBA" id="ARBA00022917"/>
    </source>
</evidence>